<dbReference type="PANTHER" id="PTHR36115">
    <property type="entry name" value="PROLINE-RICH ANTIGEN HOMOLOG-RELATED"/>
    <property type="match status" value="1"/>
</dbReference>
<feature type="transmembrane region" description="Helical" evidence="6">
    <location>
        <begin position="102"/>
        <end position="128"/>
    </location>
</feature>
<feature type="transmembrane region" description="Helical" evidence="6">
    <location>
        <begin position="182"/>
        <end position="199"/>
    </location>
</feature>
<evidence type="ECO:0000313" key="8">
    <source>
        <dbReference type="EMBL" id="MCX2743261.1"/>
    </source>
</evidence>
<feature type="domain" description="RDD" evidence="7">
    <location>
        <begin position="179"/>
        <end position="281"/>
    </location>
</feature>
<name>A0ABT3RN79_9BACT</name>
<evidence type="ECO:0000256" key="4">
    <source>
        <dbReference type="ARBA" id="ARBA00022989"/>
    </source>
</evidence>
<dbReference type="InterPro" id="IPR010432">
    <property type="entry name" value="RDD"/>
</dbReference>
<sequence>MKSNKLPIVPIALFIGIIGLATSLYSYFFSVPLEERTVLTQMIYWFSPYVDVWLPNTSIFTIFNDSGMGYLNLAAILFWILILTGALIYQNSNGTKSNLLRLCFSIILITAGMGVVHMPLVIIFGLIFDSDSEVGWSWIPFFIRNILFVVIAFKAIKQLNELNDNKVISHSQKGSVSKGTRFLNYLMDIVIISFYGAPAVSNLFPSSHFFDYYYESMELIFQISLYVALILYYLFFESVFKRTPGKMITGSKVIAEKGSLTFGKVLGRTFSRFVPFEPLSFFGDKGWHDKWTDTQVVKEGSKATEEHKISYEELGLVDA</sequence>
<keyword evidence="4 6" id="KW-1133">Transmembrane helix</keyword>
<feature type="transmembrane region" description="Helical" evidence="6">
    <location>
        <begin position="134"/>
        <end position="156"/>
    </location>
</feature>
<feature type="transmembrane region" description="Helical" evidence="6">
    <location>
        <begin position="69"/>
        <end position="90"/>
    </location>
</feature>
<comment type="caution">
    <text evidence="8">The sequence shown here is derived from an EMBL/GenBank/DDBJ whole genome shotgun (WGS) entry which is preliminary data.</text>
</comment>
<accession>A0ABT3RN79</accession>
<organism evidence="8 9">
    <name type="scientific">Mangrovivirga halotolerans</name>
    <dbReference type="NCBI Taxonomy" id="2993936"/>
    <lineage>
        <taxon>Bacteria</taxon>
        <taxon>Pseudomonadati</taxon>
        <taxon>Bacteroidota</taxon>
        <taxon>Cytophagia</taxon>
        <taxon>Cytophagales</taxon>
        <taxon>Mangrovivirgaceae</taxon>
        <taxon>Mangrovivirga</taxon>
    </lineage>
</organism>
<comment type="subcellular location">
    <subcellularLocation>
        <location evidence="1">Cell membrane</location>
        <topology evidence="1">Multi-pass membrane protein</topology>
    </subcellularLocation>
</comment>
<evidence type="ECO:0000259" key="7">
    <source>
        <dbReference type="Pfam" id="PF06271"/>
    </source>
</evidence>
<keyword evidence="5 6" id="KW-0472">Membrane</keyword>
<evidence type="ECO:0000313" key="9">
    <source>
        <dbReference type="Proteomes" id="UP001209885"/>
    </source>
</evidence>
<gene>
    <name evidence="8" type="ORF">OO013_05260</name>
</gene>
<keyword evidence="2" id="KW-1003">Cell membrane</keyword>
<dbReference type="Pfam" id="PF06271">
    <property type="entry name" value="RDD"/>
    <property type="match status" value="1"/>
</dbReference>
<dbReference type="EMBL" id="JAPFQN010000003">
    <property type="protein sequence ID" value="MCX2743261.1"/>
    <property type="molecule type" value="Genomic_DNA"/>
</dbReference>
<dbReference type="PANTHER" id="PTHR36115:SF4">
    <property type="entry name" value="MEMBRANE PROTEIN"/>
    <property type="match status" value="1"/>
</dbReference>
<evidence type="ECO:0000256" key="3">
    <source>
        <dbReference type="ARBA" id="ARBA00022692"/>
    </source>
</evidence>
<dbReference type="RefSeq" id="WP_266055636.1">
    <property type="nucleotide sequence ID" value="NZ_JAPFQN010000003.1"/>
</dbReference>
<evidence type="ECO:0000256" key="1">
    <source>
        <dbReference type="ARBA" id="ARBA00004651"/>
    </source>
</evidence>
<feature type="transmembrane region" description="Helical" evidence="6">
    <location>
        <begin position="219"/>
        <end position="236"/>
    </location>
</feature>
<keyword evidence="9" id="KW-1185">Reference proteome</keyword>
<proteinExistence type="predicted"/>
<protein>
    <submittedName>
        <fullName evidence="8">RDD family protein</fullName>
    </submittedName>
</protein>
<feature type="transmembrane region" description="Helical" evidence="6">
    <location>
        <begin position="6"/>
        <end position="30"/>
    </location>
</feature>
<reference evidence="8 9" key="1">
    <citation type="submission" date="2022-11" db="EMBL/GenBank/DDBJ databases">
        <title>The characterization of three novel Bacteroidetes species and genomic analysis of their roles in tidal elemental geochemical cycles.</title>
        <authorList>
            <person name="Ma K."/>
        </authorList>
    </citation>
    <scope>NUCLEOTIDE SEQUENCE [LARGE SCALE GENOMIC DNA]</scope>
    <source>
        <strain evidence="8 9">M17</strain>
    </source>
</reference>
<dbReference type="Proteomes" id="UP001209885">
    <property type="component" value="Unassembled WGS sequence"/>
</dbReference>
<evidence type="ECO:0000256" key="6">
    <source>
        <dbReference type="SAM" id="Phobius"/>
    </source>
</evidence>
<evidence type="ECO:0000256" key="2">
    <source>
        <dbReference type="ARBA" id="ARBA00022475"/>
    </source>
</evidence>
<dbReference type="InterPro" id="IPR051791">
    <property type="entry name" value="Pra-immunoreactive"/>
</dbReference>
<evidence type="ECO:0000256" key="5">
    <source>
        <dbReference type="ARBA" id="ARBA00023136"/>
    </source>
</evidence>
<keyword evidence="3 6" id="KW-0812">Transmembrane</keyword>